<dbReference type="EMBL" id="BQXU01000001">
    <property type="protein sequence ID" value="GKT40162.1"/>
    <property type="molecule type" value="Genomic_DNA"/>
</dbReference>
<accession>A0AA37NSW0</accession>
<organism evidence="2 3">
    <name type="scientific">Colletotrichum spaethianum</name>
    <dbReference type="NCBI Taxonomy" id="700344"/>
    <lineage>
        <taxon>Eukaryota</taxon>
        <taxon>Fungi</taxon>
        <taxon>Dikarya</taxon>
        <taxon>Ascomycota</taxon>
        <taxon>Pezizomycotina</taxon>
        <taxon>Sordariomycetes</taxon>
        <taxon>Hypocreomycetidae</taxon>
        <taxon>Glomerellales</taxon>
        <taxon>Glomerellaceae</taxon>
        <taxon>Colletotrichum</taxon>
        <taxon>Colletotrichum spaethianum species complex</taxon>
    </lineage>
</organism>
<protein>
    <submittedName>
        <fullName evidence="2">Uncharacterized protein</fullName>
    </submittedName>
</protein>
<evidence type="ECO:0000256" key="1">
    <source>
        <dbReference type="SAM" id="MobiDB-lite"/>
    </source>
</evidence>
<evidence type="ECO:0000313" key="2">
    <source>
        <dbReference type="EMBL" id="GKT40162.1"/>
    </source>
</evidence>
<comment type="caution">
    <text evidence="2">The sequence shown here is derived from an EMBL/GenBank/DDBJ whole genome shotgun (WGS) entry which is preliminary data.</text>
</comment>
<dbReference type="AlphaFoldDB" id="A0AA37NSW0"/>
<proteinExistence type="predicted"/>
<gene>
    <name evidence="2" type="ORF">ColSpa_00343</name>
</gene>
<name>A0AA37NSW0_9PEZI</name>
<dbReference type="Proteomes" id="UP001055115">
    <property type="component" value="Unassembled WGS sequence"/>
</dbReference>
<sequence length="67" mass="7820">MPPASFVESTGALPTNHQMRTCEETRRRESVLWRKRYDQHLAFKVPPSWQALKLGWQGKALVLCPRQ</sequence>
<feature type="region of interest" description="Disordered" evidence="1">
    <location>
        <begin position="1"/>
        <end position="21"/>
    </location>
</feature>
<dbReference type="RefSeq" id="XP_049122512.1">
    <property type="nucleotide sequence ID" value="XM_049266555.1"/>
</dbReference>
<keyword evidence="3" id="KW-1185">Reference proteome</keyword>
<dbReference type="GeneID" id="73321145"/>
<reference evidence="2 3" key="1">
    <citation type="submission" date="2022-03" db="EMBL/GenBank/DDBJ databases">
        <title>Genome data of Colletotrichum spp.</title>
        <authorList>
            <person name="Utami Y.D."/>
            <person name="Hiruma K."/>
        </authorList>
    </citation>
    <scope>NUCLEOTIDE SEQUENCE [LARGE SCALE GENOMIC DNA]</scope>
    <source>
        <strain evidence="2 3">MAFF 239500</strain>
    </source>
</reference>
<evidence type="ECO:0000313" key="3">
    <source>
        <dbReference type="Proteomes" id="UP001055115"/>
    </source>
</evidence>